<organism evidence="2 3">
    <name type="scientific">Myodes glareolus</name>
    <name type="common">Bank vole</name>
    <name type="synonym">Clethrionomys glareolus</name>
    <dbReference type="NCBI Taxonomy" id="447135"/>
    <lineage>
        <taxon>Eukaryota</taxon>
        <taxon>Metazoa</taxon>
        <taxon>Chordata</taxon>
        <taxon>Craniata</taxon>
        <taxon>Vertebrata</taxon>
        <taxon>Euteleostomi</taxon>
        <taxon>Mammalia</taxon>
        <taxon>Eutheria</taxon>
        <taxon>Euarchontoglires</taxon>
        <taxon>Glires</taxon>
        <taxon>Rodentia</taxon>
        <taxon>Myomorpha</taxon>
        <taxon>Muroidea</taxon>
        <taxon>Cricetidae</taxon>
        <taxon>Arvicolinae</taxon>
        <taxon>Myodes</taxon>
    </lineage>
</organism>
<dbReference type="Proteomes" id="UP001488838">
    <property type="component" value="Unassembled WGS sequence"/>
</dbReference>
<evidence type="ECO:0000256" key="1">
    <source>
        <dbReference type="SAM" id="MobiDB-lite"/>
    </source>
</evidence>
<keyword evidence="3" id="KW-1185">Reference proteome</keyword>
<evidence type="ECO:0000313" key="3">
    <source>
        <dbReference type="Proteomes" id="UP001488838"/>
    </source>
</evidence>
<evidence type="ECO:0000313" key="2">
    <source>
        <dbReference type="EMBL" id="KAK7814384.1"/>
    </source>
</evidence>
<name>A0AAW0IIN2_MYOGA</name>
<sequence>MPIMRALGDGSRRHRNSKPASTTTNSWPAWAAGDDTLLSLIRDTFELMCAYVYLKYPFSH</sequence>
<feature type="region of interest" description="Disordered" evidence="1">
    <location>
        <begin position="1"/>
        <end position="26"/>
    </location>
</feature>
<dbReference type="AlphaFoldDB" id="A0AAW0IIN2"/>
<protein>
    <submittedName>
        <fullName evidence="2">Uncharacterized protein</fullName>
    </submittedName>
</protein>
<gene>
    <name evidence="2" type="ORF">U0070_027042</name>
</gene>
<comment type="caution">
    <text evidence="2">The sequence shown here is derived from an EMBL/GenBank/DDBJ whole genome shotgun (WGS) entry which is preliminary data.</text>
</comment>
<dbReference type="EMBL" id="JBBHLL010000124">
    <property type="protein sequence ID" value="KAK7814384.1"/>
    <property type="molecule type" value="Genomic_DNA"/>
</dbReference>
<accession>A0AAW0IIN2</accession>
<reference evidence="2 3" key="1">
    <citation type="journal article" date="2023" name="bioRxiv">
        <title>Conserved and derived expression patterns and positive selection on dental genes reveal complex evolutionary context of ever-growing rodent molars.</title>
        <authorList>
            <person name="Calamari Z.T."/>
            <person name="Song A."/>
            <person name="Cohen E."/>
            <person name="Akter M."/>
            <person name="Roy R.D."/>
            <person name="Hallikas O."/>
            <person name="Christensen M.M."/>
            <person name="Li P."/>
            <person name="Marangoni P."/>
            <person name="Jernvall J."/>
            <person name="Klein O.D."/>
        </authorList>
    </citation>
    <scope>NUCLEOTIDE SEQUENCE [LARGE SCALE GENOMIC DNA]</scope>
    <source>
        <strain evidence="2">V071</strain>
    </source>
</reference>
<proteinExistence type="predicted"/>